<feature type="domain" description="UBC core" evidence="7">
    <location>
        <begin position="6"/>
        <end position="163"/>
    </location>
</feature>
<dbReference type="GO" id="GO:0061631">
    <property type="term" value="F:ubiquitin conjugating enzyme activity"/>
    <property type="evidence" value="ECO:0007669"/>
    <property type="project" value="UniProtKB-EC"/>
</dbReference>
<gene>
    <name evidence="8" type="ORF">QVD17_29649</name>
</gene>
<evidence type="ECO:0000256" key="6">
    <source>
        <dbReference type="PROSITE-ProRule" id="PRU10133"/>
    </source>
</evidence>
<evidence type="ECO:0000313" key="8">
    <source>
        <dbReference type="EMBL" id="KAK1413912.1"/>
    </source>
</evidence>
<evidence type="ECO:0000313" key="9">
    <source>
        <dbReference type="Proteomes" id="UP001229421"/>
    </source>
</evidence>
<dbReference type="PROSITE" id="PS50127">
    <property type="entry name" value="UBC_2"/>
    <property type="match status" value="1"/>
</dbReference>
<proteinExistence type="predicted"/>
<comment type="caution">
    <text evidence="8">The sequence shown here is derived from an EMBL/GenBank/DDBJ whole genome shotgun (WGS) entry which is preliminary data.</text>
</comment>
<dbReference type="EMBL" id="JAUHHV010000008">
    <property type="protein sequence ID" value="KAK1413912.1"/>
    <property type="molecule type" value="Genomic_DNA"/>
</dbReference>
<keyword evidence="9" id="KW-1185">Reference proteome</keyword>
<evidence type="ECO:0000256" key="5">
    <source>
        <dbReference type="ARBA" id="ARBA00022840"/>
    </source>
</evidence>
<dbReference type="Proteomes" id="UP001229421">
    <property type="component" value="Unassembled WGS sequence"/>
</dbReference>
<dbReference type="CDD" id="cd23805">
    <property type="entry name" value="UBCc_UBE2T"/>
    <property type="match status" value="1"/>
</dbReference>
<dbReference type="EC" id="2.3.2.23" evidence="1"/>
<evidence type="ECO:0000256" key="4">
    <source>
        <dbReference type="ARBA" id="ARBA00022786"/>
    </source>
</evidence>
<dbReference type="SUPFAM" id="SSF54495">
    <property type="entry name" value="UBC-like"/>
    <property type="match status" value="1"/>
</dbReference>
<dbReference type="SMART" id="SM00212">
    <property type="entry name" value="UBCc"/>
    <property type="match status" value="1"/>
</dbReference>
<sequence length="639" mass="70754">MAQAARLNLRMQKELKLLITDPPPGASFPHLSPSSDLSSFSLTAIDALIEGPEGTVYEKGVFKIKIQIPERYPFQPPVVTFGTPIYHPNIDTGGRICLDILNLPPKGAWQPSLNISTVLTSIGLLLSEPNPDDGLMCEASREYKYNKQVFDQKARSMTEKYARSDASPNHGALHSLTDSIMREDKPQELVKTDLYDHAASFKKFSGIGKKLSLDASCSGSNTKESNNGMNEAASNTLCPSQIQEPKQDPKDMPIVGKDHVSTVIKSDCDRDNKPQELVKTGLYEQAASYKKVSGKGRKLSLDTSCLGSNTRESDKGMNEIASNTLNQPHIQEPKEYSKDMPFDGKDHVSTVIKSDHDRYKKPPAISSKKLRLSSKNLQNETLDSTRVCDLDAQKENLLQVQKKSTDGNGLTNSKHWTGRKLSLDASCSGLNTWENGKSVKEIAVNTLCQSQIQEPKQDLKEISLMDKDQILTVINSDHDQDNKPPAISSKKLCLSSKNLLHDTLDSTMDRDAQKENLLKVQKKSTDGNGLTNPKRKRLGLTGMKPYSELLGKPQNRKFDGTVKAGEKSAVSTPVLKLPRKPLQVLEAKHGERFDEALEKEGLCNPEEVIVLDSEDSEEEKTTAKNSRRLIARKRVFGKC</sequence>
<evidence type="ECO:0000256" key="2">
    <source>
        <dbReference type="ARBA" id="ARBA00022679"/>
    </source>
</evidence>
<keyword evidence="5" id="KW-0067">ATP-binding</keyword>
<dbReference type="InterPro" id="IPR023313">
    <property type="entry name" value="UBQ-conjugating_AS"/>
</dbReference>
<dbReference type="InterPro" id="IPR000608">
    <property type="entry name" value="UBC"/>
</dbReference>
<reference evidence="8" key="1">
    <citation type="journal article" date="2023" name="bioRxiv">
        <title>Improved chromosome-level genome assembly for marigold (Tagetes erecta).</title>
        <authorList>
            <person name="Jiang F."/>
            <person name="Yuan L."/>
            <person name="Wang S."/>
            <person name="Wang H."/>
            <person name="Xu D."/>
            <person name="Wang A."/>
            <person name="Fan W."/>
        </authorList>
    </citation>
    <scope>NUCLEOTIDE SEQUENCE</scope>
    <source>
        <strain evidence="8">WSJ</strain>
        <tissue evidence="8">Leaf</tissue>
    </source>
</reference>
<dbReference type="InterPro" id="IPR016135">
    <property type="entry name" value="UBQ-conjugating_enzyme/RWD"/>
</dbReference>
<accession>A0AAD8NM80</accession>
<dbReference type="Gene3D" id="3.10.110.10">
    <property type="entry name" value="Ubiquitin Conjugating Enzyme"/>
    <property type="match status" value="1"/>
</dbReference>
<dbReference type="PANTHER" id="PTHR24068">
    <property type="entry name" value="UBIQUITIN-CONJUGATING ENZYME E2"/>
    <property type="match status" value="1"/>
</dbReference>
<dbReference type="FunFam" id="3.10.110.10:FF:000041">
    <property type="entry name" value="Ubiquitin-conjugating enzyme E2 T"/>
    <property type="match status" value="1"/>
</dbReference>
<keyword evidence="4" id="KW-0833">Ubl conjugation pathway</keyword>
<protein>
    <recommendedName>
        <fullName evidence="1">E2 ubiquitin-conjugating enzyme</fullName>
        <ecNumber evidence="1">2.3.2.23</ecNumber>
    </recommendedName>
</protein>
<evidence type="ECO:0000256" key="3">
    <source>
        <dbReference type="ARBA" id="ARBA00022741"/>
    </source>
</evidence>
<dbReference type="GO" id="GO:0005524">
    <property type="term" value="F:ATP binding"/>
    <property type="evidence" value="ECO:0007669"/>
    <property type="project" value="UniProtKB-KW"/>
</dbReference>
<evidence type="ECO:0000259" key="7">
    <source>
        <dbReference type="PROSITE" id="PS50127"/>
    </source>
</evidence>
<dbReference type="Pfam" id="PF00179">
    <property type="entry name" value="UQ_con"/>
    <property type="match status" value="1"/>
</dbReference>
<name>A0AAD8NM80_TARER</name>
<feature type="active site" description="Glycyl thioester intermediate" evidence="6">
    <location>
        <position position="97"/>
    </location>
</feature>
<dbReference type="PROSITE" id="PS00183">
    <property type="entry name" value="UBC_1"/>
    <property type="match status" value="1"/>
</dbReference>
<dbReference type="AlphaFoldDB" id="A0AAD8NM80"/>
<organism evidence="8 9">
    <name type="scientific">Tagetes erecta</name>
    <name type="common">African marigold</name>
    <dbReference type="NCBI Taxonomy" id="13708"/>
    <lineage>
        <taxon>Eukaryota</taxon>
        <taxon>Viridiplantae</taxon>
        <taxon>Streptophyta</taxon>
        <taxon>Embryophyta</taxon>
        <taxon>Tracheophyta</taxon>
        <taxon>Spermatophyta</taxon>
        <taxon>Magnoliopsida</taxon>
        <taxon>eudicotyledons</taxon>
        <taxon>Gunneridae</taxon>
        <taxon>Pentapetalae</taxon>
        <taxon>asterids</taxon>
        <taxon>campanulids</taxon>
        <taxon>Asterales</taxon>
        <taxon>Asteraceae</taxon>
        <taxon>Asteroideae</taxon>
        <taxon>Heliantheae alliance</taxon>
        <taxon>Tageteae</taxon>
        <taxon>Tagetes</taxon>
    </lineage>
</organism>
<keyword evidence="2" id="KW-0808">Transferase</keyword>
<evidence type="ECO:0000256" key="1">
    <source>
        <dbReference type="ARBA" id="ARBA00012486"/>
    </source>
</evidence>
<keyword evidence="3" id="KW-0547">Nucleotide-binding</keyword>